<dbReference type="Gene3D" id="2.30.39.10">
    <property type="entry name" value="Alpha-1-antitrypsin, domain 1"/>
    <property type="match status" value="1"/>
</dbReference>
<gene>
    <name evidence="1" type="ORF">ASIM_LOCUS2430</name>
</gene>
<dbReference type="WBParaSite" id="ASIM_0000256801-mRNA-1">
    <property type="protein sequence ID" value="ASIM_0000256801-mRNA-1"/>
    <property type="gene ID" value="ASIM_0000256801"/>
</dbReference>
<dbReference type="InterPro" id="IPR036186">
    <property type="entry name" value="Serpin_sf"/>
</dbReference>
<organism evidence="3">
    <name type="scientific">Anisakis simplex</name>
    <name type="common">Herring worm</name>
    <dbReference type="NCBI Taxonomy" id="6269"/>
    <lineage>
        <taxon>Eukaryota</taxon>
        <taxon>Metazoa</taxon>
        <taxon>Ecdysozoa</taxon>
        <taxon>Nematoda</taxon>
        <taxon>Chromadorea</taxon>
        <taxon>Rhabditida</taxon>
        <taxon>Spirurina</taxon>
        <taxon>Ascaridomorpha</taxon>
        <taxon>Ascaridoidea</taxon>
        <taxon>Anisakidae</taxon>
        <taxon>Anisakis</taxon>
        <taxon>Anisakis simplex complex</taxon>
    </lineage>
</organism>
<dbReference type="InterPro" id="IPR042178">
    <property type="entry name" value="Serpin_sf_1"/>
</dbReference>
<dbReference type="InterPro" id="IPR042185">
    <property type="entry name" value="Serpin_sf_2"/>
</dbReference>
<reference evidence="1 2" key="2">
    <citation type="submission" date="2018-11" db="EMBL/GenBank/DDBJ databases">
        <authorList>
            <consortium name="Pathogen Informatics"/>
        </authorList>
    </citation>
    <scope>NUCLEOTIDE SEQUENCE [LARGE SCALE GENOMIC DNA]</scope>
</reference>
<evidence type="ECO:0000313" key="3">
    <source>
        <dbReference type="WBParaSite" id="ASIM_0000256801-mRNA-1"/>
    </source>
</evidence>
<evidence type="ECO:0000313" key="1">
    <source>
        <dbReference type="EMBL" id="VDK19959.1"/>
    </source>
</evidence>
<protein>
    <submittedName>
        <fullName evidence="3">SERPIN domain-containing protein</fullName>
    </submittedName>
</protein>
<dbReference type="Proteomes" id="UP000267096">
    <property type="component" value="Unassembled WGS sequence"/>
</dbReference>
<accession>A0A0M3J4U5</accession>
<proteinExistence type="predicted"/>
<dbReference type="OrthoDB" id="5834349at2759"/>
<dbReference type="Gene3D" id="3.30.497.10">
    <property type="entry name" value="Antithrombin, subunit I, domain 2"/>
    <property type="match status" value="1"/>
</dbReference>
<dbReference type="SUPFAM" id="SSF56574">
    <property type="entry name" value="Serpins"/>
    <property type="match status" value="1"/>
</dbReference>
<dbReference type="EMBL" id="UYRR01003243">
    <property type="protein sequence ID" value="VDK19959.1"/>
    <property type="molecule type" value="Genomic_DNA"/>
</dbReference>
<sequence>MFKKKPEKETESEEENDKRRVINPMCFVMNPTGNTTVATMERDMLKASKGRIQYAIRHDMPPNWRSRLSLVTTFDGTFYWHTPARVDVKILNFYESYTKDPKYRSVVKTYCCDGSFRTCLTTRGVRVVELDSEIPNLKMYIFQPTKEEFTSKFMKKLKSEHVQHFIDELPFESEQHKVTIPQFVIVSPLSLRSVFDQPFSLFGWFAPFPKAYRIFSPQKAQFSKIIGKPEYLGATYTFPLNDHYHKTKFS</sequence>
<name>A0A0M3J4U5_ANISI</name>
<reference evidence="3" key="1">
    <citation type="submission" date="2017-02" db="UniProtKB">
        <authorList>
            <consortium name="WormBaseParasite"/>
        </authorList>
    </citation>
    <scope>IDENTIFICATION</scope>
</reference>
<keyword evidence="2" id="KW-1185">Reference proteome</keyword>
<dbReference type="AlphaFoldDB" id="A0A0M3J4U5"/>
<evidence type="ECO:0000313" key="2">
    <source>
        <dbReference type="Proteomes" id="UP000267096"/>
    </source>
</evidence>